<evidence type="ECO:0000313" key="3">
    <source>
        <dbReference type="Proteomes" id="UP000273252"/>
    </source>
</evidence>
<feature type="transmembrane region" description="Helical" evidence="1">
    <location>
        <begin position="12"/>
        <end position="33"/>
    </location>
</feature>
<dbReference type="RefSeq" id="WP_120031697.1">
    <property type="nucleotide sequence ID" value="NZ_QVMU01000010.1"/>
</dbReference>
<sequence length="150" mass="16709">MYHNSQKQNGSIYVVIIFVLVVMGFLATALTRIQWSNSEAHSRDVLGTQAWLLAQSVNEYTLTRFYPLNDATPVTIDEQCKTPLSLSIVNGAQTLFEPVTLNCELVSLNCASVGQLDNKKYFKLSSRVACGSGTLQTERAEDIWLMESIQ</sequence>
<protein>
    <submittedName>
        <fullName evidence="2">MSHA biogenesis protein MshP</fullName>
    </submittedName>
</protein>
<dbReference type="Proteomes" id="UP000273252">
    <property type="component" value="Unassembled WGS sequence"/>
</dbReference>
<evidence type="ECO:0000313" key="2">
    <source>
        <dbReference type="EMBL" id="RJX70688.1"/>
    </source>
</evidence>
<comment type="caution">
    <text evidence="2">The sequence shown here is derived from an EMBL/GenBank/DDBJ whole genome shotgun (WGS) entry which is preliminary data.</text>
</comment>
<evidence type="ECO:0000256" key="1">
    <source>
        <dbReference type="SAM" id="Phobius"/>
    </source>
</evidence>
<dbReference type="OrthoDB" id="6401889at2"/>
<reference evidence="2 3" key="1">
    <citation type="submission" date="2018-08" db="EMBL/GenBank/DDBJ databases">
        <title>Vibrio isolated from the Eastern China Marginal Seas.</title>
        <authorList>
            <person name="Li Y."/>
        </authorList>
    </citation>
    <scope>NUCLEOTIDE SEQUENCE [LARGE SCALE GENOMIC DNA]</scope>
    <source>
        <strain evidence="2 3">BEI233</strain>
    </source>
</reference>
<name>A0A3A6QDS0_9VIBR</name>
<organism evidence="2 3">
    <name type="scientific">Vibrio sinensis</name>
    <dbReference type="NCBI Taxonomy" id="2302434"/>
    <lineage>
        <taxon>Bacteria</taxon>
        <taxon>Pseudomonadati</taxon>
        <taxon>Pseudomonadota</taxon>
        <taxon>Gammaproteobacteria</taxon>
        <taxon>Vibrionales</taxon>
        <taxon>Vibrionaceae</taxon>
        <taxon>Vibrio</taxon>
    </lineage>
</organism>
<keyword evidence="3" id="KW-1185">Reference proteome</keyword>
<dbReference type="EMBL" id="QVMU01000010">
    <property type="protein sequence ID" value="RJX70688.1"/>
    <property type="molecule type" value="Genomic_DNA"/>
</dbReference>
<keyword evidence="1" id="KW-1133">Transmembrane helix</keyword>
<accession>A0A3A6QDS0</accession>
<keyword evidence="1" id="KW-0812">Transmembrane</keyword>
<proteinExistence type="predicted"/>
<dbReference type="AlphaFoldDB" id="A0A3A6QDS0"/>
<keyword evidence="1" id="KW-0472">Membrane</keyword>
<gene>
    <name evidence="2" type="ORF">DZ860_12360</name>
</gene>